<keyword evidence="2" id="KW-0472">Membrane</keyword>
<reference evidence="4 5" key="1">
    <citation type="submission" date="2016-06" db="EMBL/GenBank/DDBJ databases">
        <authorList>
            <person name="Kjaerup R.B."/>
            <person name="Dalgaard T.S."/>
            <person name="Juul-Madsen H.R."/>
        </authorList>
    </citation>
    <scope>NUCLEOTIDE SEQUENCE [LARGE SCALE GENOMIC DNA]</scope>
    <source>
        <strain evidence="4 5">373-A1</strain>
    </source>
</reference>
<dbReference type="OrthoDB" id="1901128at2"/>
<dbReference type="AlphaFoldDB" id="A0A1B8RMZ2"/>
<comment type="caution">
    <text evidence="4">The sequence shown here is derived from an EMBL/GenBank/DDBJ whole genome shotgun (WGS) entry which is preliminary data.</text>
</comment>
<feature type="transmembrane region" description="Helical" evidence="2">
    <location>
        <begin position="169"/>
        <end position="189"/>
    </location>
</feature>
<dbReference type="EMBL" id="MAPZ01000024">
    <property type="protein sequence ID" value="OBY10235.1"/>
    <property type="molecule type" value="Genomic_DNA"/>
</dbReference>
<feature type="region of interest" description="Disordered" evidence="1">
    <location>
        <begin position="325"/>
        <end position="374"/>
    </location>
</feature>
<evidence type="ECO:0000259" key="3">
    <source>
        <dbReference type="Pfam" id="PF13785"/>
    </source>
</evidence>
<evidence type="ECO:0000313" key="4">
    <source>
        <dbReference type="EMBL" id="OBY10235.1"/>
    </source>
</evidence>
<keyword evidence="2" id="KW-1133">Transmembrane helix</keyword>
<proteinExistence type="predicted"/>
<protein>
    <recommendedName>
        <fullName evidence="3">DUF4178 domain-containing protein</fullName>
    </recommendedName>
</protein>
<evidence type="ECO:0000256" key="2">
    <source>
        <dbReference type="SAM" id="Phobius"/>
    </source>
</evidence>
<evidence type="ECO:0000256" key="1">
    <source>
        <dbReference type="SAM" id="MobiDB-lite"/>
    </source>
</evidence>
<feature type="compositionally biased region" description="Polar residues" evidence="1">
    <location>
        <begin position="340"/>
        <end position="357"/>
    </location>
</feature>
<sequence>MNFDINSKIKIEGILYSVLGKISFINYADNYKWTEYKVMCANTKEIKWLSVDETYDEYALYTQKNSSRGFSEDEILKKGYKEADYGTAKVTYVEGVSDTQVGDNVSYREFEDITEEKVISIEDWEGDKEYSTGYYLDKGEITREYTTTYEEDRYANSADSSHKLRNNTLSIFIVGVVVLLILMSLVVFFTSTSGSGSRKISEYLKTSINYEYSTSITSEVESDERADVYKTSLTVDGSSKDIIDGIDGDVEDVQENPDDGTVAILTKDEYCLVYFSESNETLVQVSSRLYSYTSSNAPYRARHSSASYYRRYYYSRGYNTDRTRYNKKTTSYENYDDGTINPNTNDKYKNYSESVRQSSTSSRPTSGGGTSSGK</sequence>
<accession>A0A1B8RMZ2</accession>
<dbReference type="Proteomes" id="UP000092714">
    <property type="component" value="Unassembled WGS sequence"/>
</dbReference>
<gene>
    <name evidence="4" type="ORF">CP373A1_12090</name>
</gene>
<feature type="domain" description="DUF4178" evidence="3">
    <location>
        <begin position="7"/>
        <end position="137"/>
    </location>
</feature>
<evidence type="ECO:0000313" key="5">
    <source>
        <dbReference type="Proteomes" id="UP000092714"/>
    </source>
</evidence>
<name>A0A1B8RMZ2_9CLOT</name>
<organism evidence="4 5">
    <name type="scientific">Clostridium paraputrificum</name>
    <dbReference type="NCBI Taxonomy" id="29363"/>
    <lineage>
        <taxon>Bacteria</taxon>
        <taxon>Bacillati</taxon>
        <taxon>Bacillota</taxon>
        <taxon>Clostridia</taxon>
        <taxon>Eubacteriales</taxon>
        <taxon>Clostridiaceae</taxon>
        <taxon>Clostridium</taxon>
    </lineage>
</organism>
<dbReference type="InterPro" id="IPR025235">
    <property type="entry name" value="DUF4178"/>
</dbReference>
<keyword evidence="2" id="KW-0812">Transmembrane</keyword>
<dbReference type="RefSeq" id="WP_065254645.1">
    <property type="nucleotide sequence ID" value="NZ_MAPZ01000024.1"/>
</dbReference>
<dbReference type="eggNOG" id="ENOG5033GKJ">
    <property type="taxonomic scope" value="Bacteria"/>
</dbReference>
<keyword evidence="5" id="KW-1185">Reference proteome</keyword>
<dbReference type="Pfam" id="PF13785">
    <property type="entry name" value="DUF4178"/>
    <property type="match status" value="1"/>
</dbReference>